<feature type="transmembrane region" description="Helical" evidence="1">
    <location>
        <begin position="45"/>
        <end position="66"/>
    </location>
</feature>
<reference evidence="2 3" key="1">
    <citation type="submission" date="2019-01" db="EMBL/GenBank/DDBJ databases">
        <title>Sinorhodobacter populi sp. nov. isolated from the symptomatic bark tissue of Populus euramericana canker.</title>
        <authorList>
            <person name="Xu G."/>
        </authorList>
    </citation>
    <scope>NUCLEOTIDE SEQUENCE [LARGE SCALE GENOMIC DNA]</scope>
    <source>
        <strain evidence="2 3">CGMCC 1.12963</strain>
    </source>
</reference>
<keyword evidence="3" id="KW-1185">Reference proteome</keyword>
<feature type="transmembrane region" description="Helical" evidence="1">
    <location>
        <begin position="78"/>
        <end position="96"/>
    </location>
</feature>
<evidence type="ECO:0000313" key="2">
    <source>
        <dbReference type="EMBL" id="RWR50387.1"/>
    </source>
</evidence>
<dbReference type="Proteomes" id="UP000288071">
    <property type="component" value="Unassembled WGS sequence"/>
</dbReference>
<proteinExistence type="predicted"/>
<organism evidence="2 3">
    <name type="scientific">Paenirhodobacter huangdaonensis</name>
    <dbReference type="NCBI Taxonomy" id="2501515"/>
    <lineage>
        <taxon>Bacteria</taxon>
        <taxon>Pseudomonadati</taxon>
        <taxon>Pseudomonadota</taxon>
        <taxon>Alphaproteobacteria</taxon>
        <taxon>Rhodobacterales</taxon>
        <taxon>Rhodobacter group</taxon>
        <taxon>Paenirhodobacter</taxon>
    </lineage>
</organism>
<dbReference type="AlphaFoldDB" id="A0A3S3MNY4"/>
<dbReference type="RefSeq" id="WP_128157187.1">
    <property type="nucleotide sequence ID" value="NZ_JBHSOM010000008.1"/>
</dbReference>
<keyword evidence="1" id="KW-0472">Membrane</keyword>
<keyword evidence="1" id="KW-0812">Transmembrane</keyword>
<keyword evidence="1" id="KW-1133">Transmembrane helix</keyword>
<gene>
    <name evidence="2" type="ORF">EOW66_15420</name>
</gene>
<sequence>MIPLASIVARFAAAIALPVLAWLIGALLVHLALPAPETAAGSFPLAALVLRALPMLVAIALCGVIAEDRAPYMGFVNLLTTAWVALFVVNLLGALAATPEGEDGQAALMTAVVLSAAAALPGTALATFLWLRRRKSVYQGIQH</sequence>
<evidence type="ECO:0000313" key="3">
    <source>
        <dbReference type="Proteomes" id="UP000288071"/>
    </source>
</evidence>
<comment type="caution">
    <text evidence="2">The sequence shown here is derived from an EMBL/GenBank/DDBJ whole genome shotgun (WGS) entry which is preliminary data.</text>
</comment>
<accession>A0A3S3MNY4</accession>
<dbReference type="EMBL" id="SAVA01000009">
    <property type="protein sequence ID" value="RWR50387.1"/>
    <property type="molecule type" value="Genomic_DNA"/>
</dbReference>
<feature type="transmembrane region" description="Helical" evidence="1">
    <location>
        <begin position="7"/>
        <end position="33"/>
    </location>
</feature>
<name>A0A3S3MNY4_9RHOB</name>
<evidence type="ECO:0000256" key="1">
    <source>
        <dbReference type="SAM" id="Phobius"/>
    </source>
</evidence>
<feature type="transmembrane region" description="Helical" evidence="1">
    <location>
        <begin position="108"/>
        <end position="131"/>
    </location>
</feature>
<protein>
    <submittedName>
        <fullName evidence="2">Uncharacterized protein</fullName>
    </submittedName>
</protein>
<reference evidence="3" key="2">
    <citation type="submission" date="2019-01" db="EMBL/GenBank/DDBJ databases">
        <title>Sinorhodobacter populi sp. nov. isolated from the symptomatic bark tissue of Populus euramericana canker.</title>
        <authorList>
            <person name="Li Y."/>
        </authorList>
    </citation>
    <scope>NUCLEOTIDE SEQUENCE [LARGE SCALE GENOMIC DNA]</scope>
    <source>
        <strain evidence="3">CGMCC 1.12963</strain>
    </source>
</reference>